<evidence type="ECO:0000256" key="1">
    <source>
        <dbReference type="SAM" id="SignalP"/>
    </source>
</evidence>
<feature type="signal peptide" evidence="1">
    <location>
        <begin position="1"/>
        <end position="33"/>
    </location>
</feature>
<keyword evidence="4" id="KW-1185">Reference proteome</keyword>
<dbReference type="EMBL" id="BOPH01000125">
    <property type="protein sequence ID" value="GIJ73810.1"/>
    <property type="molecule type" value="Genomic_DNA"/>
</dbReference>
<proteinExistence type="predicted"/>
<keyword evidence="1" id="KW-0732">Signal</keyword>
<organism evidence="3 4">
    <name type="scientific">Virgisporangium ochraceum</name>
    <dbReference type="NCBI Taxonomy" id="65505"/>
    <lineage>
        <taxon>Bacteria</taxon>
        <taxon>Bacillati</taxon>
        <taxon>Actinomycetota</taxon>
        <taxon>Actinomycetes</taxon>
        <taxon>Micromonosporales</taxon>
        <taxon>Micromonosporaceae</taxon>
        <taxon>Virgisporangium</taxon>
    </lineage>
</organism>
<accession>A0A8J4EFL1</accession>
<dbReference type="Gene3D" id="2.80.10.50">
    <property type="match status" value="1"/>
</dbReference>
<evidence type="ECO:0000259" key="2">
    <source>
        <dbReference type="Pfam" id="PF14200"/>
    </source>
</evidence>
<gene>
    <name evidence="3" type="ORF">Voc01_087270</name>
</gene>
<reference evidence="3" key="1">
    <citation type="submission" date="2021-01" db="EMBL/GenBank/DDBJ databases">
        <title>Whole genome shotgun sequence of Virgisporangium ochraceum NBRC 16418.</title>
        <authorList>
            <person name="Komaki H."/>
            <person name="Tamura T."/>
        </authorList>
    </citation>
    <scope>NUCLEOTIDE SEQUENCE</scope>
    <source>
        <strain evidence="3">NBRC 16418</strain>
    </source>
</reference>
<dbReference type="CDD" id="cd00161">
    <property type="entry name" value="beta-trefoil_Ricin-like"/>
    <property type="match status" value="1"/>
</dbReference>
<dbReference type="AlphaFoldDB" id="A0A8J4EFL1"/>
<feature type="domain" description="Ricin B lectin" evidence="2">
    <location>
        <begin position="73"/>
        <end position="144"/>
    </location>
</feature>
<comment type="caution">
    <text evidence="3">The sequence shown here is derived from an EMBL/GenBank/DDBJ whole genome shotgun (WGS) entry which is preliminary data.</text>
</comment>
<dbReference type="Proteomes" id="UP000635606">
    <property type="component" value="Unassembled WGS sequence"/>
</dbReference>
<dbReference type="SUPFAM" id="SSF50370">
    <property type="entry name" value="Ricin B-like lectins"/>
    <property type="match status" value="1"/>
</dbReference>
<evidence type="ECO:0000313" key="4">
    <source>
        <dbReference type="Proteomes" id="UP000635606"/>
    </source>
</evidence>
<dbReference type="InterPro" id="IPR035992">
    <property type="entry name" value="Ricin_B-like_lectins"/>
</dbReference>
<dbReference type="Pfam" id="PF14200">
    <property type="entry name" value="RicinB_lectin_2"/>
    <property type="match status" value="1"/>
</dbReference>
<sequence length="170" mass="18763">MKTLKRFGVRGLALLAVAAAVVSSAGAPASAAAASSERVRITLGSGPMMLDAYDYPGMDFRVVLRSYQANFTQEWIVANVGPGTYTIQQRSTGRYLDAYDWAAAGWLAVTRPWQGNDTQVWRKYDWGGGFVSWQQKSTGRCLTASITGDMQFTTQPCDWNNFQTFRIVDP</sequence>
<name>A0A8J4EFL1_9ACTN</name>
<dbReference type="InterPro" id="IPR000772">
    <property type="entry name" value="Ricin_B_lectin"/>
</dbReference>
<dbReference type="RefSeq" id="WP_203933626.1">
    <property type="nucleotide sequence ID" value="NZ_BOPH01000125.1"/>
</dbReference>
<feature type="chain" id="PRO_5039576114" description="Ricin B lectin domain-containing protein" evidence="1">
    <location>
        <begin position="34"/>
        <end position="170"/>
    </location>
</feature>
<evidence type="ECO:0000313" key="3">
    <source>
        <dbReference type="EMBL" id="GIJ73810.1"/>
    </source>
</evidence>
<protein>
    <recommendedName>
        <fullName evidence="2">Ricin B lectin domain-containing protein</fullName>
    </recommendedName>
</protein>